<feature type="active site" description="N6-AMP-lysine intermediate" evidence="15">
    <location>
        <position position="109"/>
    </location>
</feature>
<proteinExistence type="inferred from homology"/>
<comment type="cofactor">
    <cofactor evidence="15">
        <name>Mg(2+)</name>
        <dbReference type="ChEBI" id="CHEBI:18420"/>
    </cofactor>
    <cofactor evidence="15">
        <name>Mn(2+)</name>
        <dbReference type="ChEBI" id="CHEBI:29035"/>
    </cofactor>
</comment>
<evidence type="ECO:0000256" key="14">
    <source>
        <dbReference type="ARBA" id="ARBA00060881"/>
    </source>
</evidence>
<evidence type="ECO:0000256" key="7">
    <source>
        <dbReference type="ARBA" id="ARBA00022763"/>
    </source>
</evidence>
<dbReference type="Pfam" id="PF01653">
    <property type="entry name" value="DNA_ligase_aden"/>
    <property type="match status" value="1"/>
</dbReference>
<comment type="catalytic activity">
    <reaction evidence="13 15 16">
        <text>NAD(+) + (deoxyribonucleotide)n-3'-hydroxyl + 5'-phospho-(deoxyribonucleotide)m = (deoxyribonucleotide)n+m + AMP + beta-nicotinamide D-nucleotide.</text>
        <dbReference type="EC" id="6.5.1.2"/>
    </reaction>
</comment>
<dbReference type="HAMAP" id="MF_01588">
    <property type="entry name" value="DNA_ligase_A"/>
    <property type="match status" value="1"/>
</dbReference>
<feature type="binding site" evidence="15">
    <location>
        <begin position="78"/>
        <end position="79"/>
    </location>
    <ligand>
        <name>NAD(+)</name>
        <dbReference type="ChEBI" id="CHEBI:57540"/>
    </ligand>
</feature>
<dbReference type="EC" id="6.5.1.2" evidence="2 15"/>
<dbReference type="GO" id="GO:0046872">
    <property type="term" value="F:metal ion binding"/>
    <property type="evidence" value="ECO:0007669"/>
    <property type="project" value="UniProtKB-KW"/>
</dbReference>
<dbReference type="InterPro" id="IPR012340">
    <property type="entry name" value="NA-bd_OB-fold"/>
</dbReference>
<dbReference type="Pfam" id="PF03119">
    <property type="entry name" value="DNA_ligase_ZBD"/>
    <property type="match status" value="1"/>
</dbReference>
<dbReference type="Pfam" id="PF12826">
    <property type="entry name" value="HHH_2"/>
    <property type="match status" value="1"/>
</dbReference>
<keyword evidence="10 15" id="KW-0520">NAD</keyword>
<accession>A0A4J1UW87</accession>
<evidence type="ECO:0000256" key="12">
    <source>
        <dbReference type="ARBA" id="ARBA00023211"/>
    </source>
</evidence>
<dbReference type="InterPro" id="IPR004149">
    <property type="entry name" value="Znf_DNAligase_C4"/>
</dbReference>
<dbReference type="NCBIfam" id="NF005932">
    <property type="entry name" value="PRK07956.1"/>
    <property type="match status" value="1"/>
</dbReference>
<feature type="binding site" evidence="15">
    <location>
        <position position="395"/>
    </location>
    <ligand>
        <name>Zn(2+)</name>
        <dbReference type="ChEBI" id="CHEBI:29105"/>
    </ligand>
</feature>
<dbReference type="Gene3D" id="3.30.470.30">
    <property type="entry name" value="DNA ligase/mRNA capping enzyme"/>
    <property type="match status" value="1"/>
</dbReference>
<feature type="binding site" evidence="15">
    <location>
        <position position="418"/>
    </location>
    <ligand>
        <name>Zn(2+)</name>
        <dbReference type="ChEBI" id="CHEBI:29105"/>
    </ligand>
</feature>
<evidence type="ECO:0000256" key="6">
    <source>
        <dbReference type="ARBA" id="ARBA00022723"/>
    </source>
</evidence>
<dbReference type="InterPro" id="IPR018239">
    <property type="entry name" value="DNA_ligase_AS"/>
</dbReference>
<dbReference type="PROSITE" id="PS50172">
    <property type="entry name" value="BRCT"/>
    <property type="match status" value="1"/>
</dbReference>
<evidence type="ECO:0000256" key="9">
    <source>
        <dbReference type="ARBA" id="ARBA00022842"/>
    </source>
</evidence>
<comment type="similarity">
    <text evidence="14 15">Belongs to the NAD-dependent DNA ligase family. LigA subfamily.</text>
</comment>
<dbReference type="InterPro" id="IPR004150">
    <property type="entry name" value="NAD_DNA_ligase_OB"/>
</dbReference>
<dbReference type="SUPFAM" id="SSF52113">
    <property type="entry name" value="BRCT domain"/>
    <property type="match status" value="1"/>
</dbReference>
<dbReference type="Pfam" id="PF14520">
    <property type="entry name" value="HHH_5"/>
    <property type="match status" value="1"/>
</dbReference>
<dbReference type="GO" id="GO:0006260">
    <property type="term" value="P:DNA replication"/>
    <property type="evidence" value="ECO:0007669"/>
    <property type="project" value="UniProtKB-KW"/>
</dbReference>
<dbReference type="SUPFAM" id="SSF47781">
    <property type="entry name" value="RuvA domain 2-like"/>
    <property type="match status" value="1"/>
</dbReference>
<evidence type="ECO:0000256" key="11">
    <source>
        <dbReference type="ARBA" id="ARBA00023204"/>
    </source>
</evidence>
<feature type="domain" description="BRCT" evidence="17">
    <location>
        <begin position="577"/>
        <end position="652"/>
    </location>
</feature>
<dbReference type="GO" id="GO:0005829">
    <property type="term" value="C:cytosol"/>
    <property type="evidence" value="ECO:0007669"/>
    <property type="project" value="TreeGrafter"/>
</dbReference>
<dbReference type="InterPro" id="IPR013840">
    <property type="entry name" value="DNAligase_N"/>
</dbReference>
<dbReference type="InterPro" id="IPR033136">
    <property type="entry name" value="DNA_ligase_CS"/>
</dbReference>
<keyword evidence="9 15" id="KW-0460">Magnesium</keyword>
<dbReference type="InterPro" id="IPR036420">
    <property type="entry name" value="BRCT_dom_sf"/>
</dbReference>
<keyword evidence="4 15" id="KW-0436">Ligase</keyword>
<evidence type="ECO:0000256" key="2">
    <source>
        <dbReference type="ARBA" id="ARBA00012722"/>
    </source>
</evidence>
<feature type="binding site" evidence="15">
    <location>
        <position position="130"/>
    </location>
    <ligand>
        <name>NAD(+)</name>
        <dbReference type="ChEBI" id="CHEBI:57540"/>
    </ligand>
</feature>
<dbReference type="CDD" id="cd17748">
    <property type="entry name" value="BRCT_DNA_ligase_like"/>
    <property type="match status" value="1"/>
</dbReference>
<reference evidence="18" key="1">
    <citation type="submission" date="2019-04" db="EMBL/GenBank/DDBJ databases">
        <authorList>
            <consortium name="Pathogen Informatics"/>
        </authorList>
    </citation>
    <scope>NUCLEOTIDE SEQUENCE</scope>
    <source>
        <strain evidence="18">GPSC89</strain>
    </source>
</reference>
<dbReference type="InterPro" id="IPR041663">
    <property type="entry name" value="DisA/LigA_HHH"/>
</dbReference>
<dbReference type="InterPro" id="IPR001357">
    <property type="entry name" value="BRCT_dom"/>
</dbReference>
<evidence type="ECO:0000259" key="17">
    <source>
        <dbReference type="PROSITE" id="PS50172"/>
    </source>
</evidence>
<sequence length="652" mass="72226">MNKRMNELVALLNRYATEYYTSDNPSVADSEYDRLYRELVELETAYPEQVLADSPTHRVGGKVLDGFEKYSHQYPLYSLQDAFSREELDAFDARVRKEVAHPTYICELKIDGLSISLTYEKGILVAGVTRGDGSIGENITENLKRVKDIPLTLPEELDITVRGECYMPRASFDQVNQVRQENGEPEFANPRNAAAGTLRQLDTAVVAKRNLATFLYQEASPSTRDSQEKGLKYLEQLGFVVNPKRILAENIDEIWNFIQEVGQERENLPYDIDGVVIKVNDLASQEELGFTVKAPKWAVAYKFPAEEKEAQLLSVDWTVGRTGVVTPTANLTPVQLAGTTVSRATLHNVDYIAEKDIRKDDTVIVYKAGDIIPAVLRVVESKRVSEEKLDIPTNCPSCNSDLLHFEDEVALRCINPRCPAQIMEGLIHFASRDAMNITGLGPSIVEKLFAANLVKDVADIYRLQEEDFLLLEGVKEKSAAKLYQAIQASKENSAEKLLFGLGIRHVGSKASQLLLQYFHSIENLSQADSEEVASIESLGGVIAKSLQTYFATEGSEILLRELKETGVNLDYKGQTVVADAALSGLTVVLTGKLERLKRSEAKSKLESLGAKVTGSISKKTDLVVVGADAGSKLQKAQELGIQVRDEAWLESL</sequence>
<evidence type="ECO:0000256" key="3">
    <source>
        <dbReference type="ARBA" id="ARBA00013308"/>
    </source>
</evidence>
<dbReference type="SUPFAM" id="SSF50249">
    <property type="entry name" value="Nucleic acid-binding proteins"/>
    <property type="match status" value="1"/>
</dbReference>
<dbReference type="InterPro" id="IPR001679">
    <property type="entry name" value="DNA_ligase"/>
</dbReference>
<dbReference type="Gene3D" id="2.40.50.140">
    <property type="entry name" value="Nucleic acid-binding proteins"/>
    <property type="match status" value="1"/>
</dbReference>
<keyword evidence="8 15" id="KW-0862">Zinc</keyword>
<dbReference type="InterPro" id="IPR010994">
    <property type="entry name" value="RuvA_2-like"/>
</dbReference>
<keyword evidence="11 15" id="KW-0234">DNA repair</keyword>
<dbReference type="Pfam" id="PF00533">
    <property type="entry name" value="BRCT"/>
    <property type="match status" value="1"/>
</dbReference>
<dbReference type="AlphaFoldDB" id="A0A4J1UW87"/>
<dbReference type="GO" id="GO:0006281">
    <property type="term" value="P:DNA repair"/>
    <property type="evidence" value="ECO:0007669"/>
    <property type="project" value="UniProtKB-KW"/>
</dbReference>
<keyword evidence="12 15" id="KW-0464">Manganese</keyword>
<organism evidence="18">
    <name type="scientific">Streptococcus pneumoniae</name>
    <dbReference type="NCBI Taxonomy" id="1313"/>
    <lineage>
        <taxon>Bacteria</taxon>
        <taxon>Bacillati</taxon>
        <taxon>Bacillota</taxon>
        <taxon>Bacilli</taxon>
        <taxon>Lactobacillales</taxon>
        <taxon>Streptococcaceae</taxon>
        <taxon>Streptococcus</taxon>
    </lineage>
</organism>
<name>A0A4J1UW87_STREE</name>
<evidence type="ECO:0000256" key="5">
    <source>
        <dbReference type="ARBA" id="ARBA00022705"/>
    </source>
</evidence>
<dbReference type="FunFam" id="3.30.470.30:FF:000001">
    <property type="entry name" value="DNA ligase"/>
    <property type="match status" value="1"/>
</dbReference>
<dbReference type="Gene3D" id="6.20.10.30">
    <property type="match status" value="1"/>
</dbReference>
<feature type="binding site" evidence="15">
    <location>
        <position position="302"/>
    </location>
    <ligand>
        <name>NAD(+)</name>
        <dbReference type="ChEBI" id="CHEBI:57540"/>
    </ligand>
</feature>
<feature type="binding site" evidence="15">
    <location>
        <position position="413"/>
    </location>
    <ligand>
        <name>Zn(2+)</name>
        <dbReference type="ChEBI" id="CHEBI:29105"/>
    </ligand>
</feature>
<evidence type="ECO:0000256" key="16">
    <source>
        <dbReference type="RuleBase" id="RU000618"/>
    </source>
</evidence>
<feature type="binding site" evidence="15">
    <location>
        <position position="164"/>
    </location>
    <ligand>
        <name>NAD(+)</name>
        <dbReference type="ChEBI" id="CHEBI:57540"/>
    </ligand>
</feature>
<dbReference type="Gene3D" id="1.10.150.20">
    <property type="entry name" value="5' to 3' exonuclease, C-terminal subdomain"/>
    <property type="match status" value="2"/>
</dbReference>
<evidence type="ECO:0000256" key="1">
    <source>
        <dbReference type="ARBA" id="ARBA00004067"/>
    </source>
</evidence>
<dbReference type="NCBIfam" id="TIGR00575">
    <property type="entry name" value="dnlj"/>
    <property type="match status" value="1"/>
</dbReference>
<dbReference type="GO" id="GO:0003677">
    <property type="term" value="F:DNA binding"/>
    <property type="evidence" value="ECO:0007669"/>
    <property type="project" value="InterPro"/>
</dbReference>
<evidence type="ECO:0000313" key="18">
    <source>
        <dbReference type="EMBL" id="VNP48737.1"/>
    </source>
</evidence>
<comment type="function">
    <text evidence="1 15">DNA ligase that catalyzes the formation of phosphodiester linkages between 5'-phosphoryl and 3'-hydroxyl groups in double-stranded DNA using NAD as a coenzyme and as the energy source for the reaction. It is essential for DNA replication and repair of damaged DNA.</text>
</comment>
<dbReference type="InterPro" id="IPR003583">
    <property type="entry name" value="Hlx-hairpin-Hlx_DNA-bd_motif"/>
</dbReference>
<dbReference type="Gene3D" id="3.40.50.10190">
    <property type="entry name" value="BRCT domain"/>
    <property type="match status" value="1"/>
</dbReference>
<protein>
    <recommendedName>
        <fullName evidence="3 15">DNA ligase</fullName>
        <ecNumber evidence="2 15">6.5.1.2</ecNumber>
    </recommendedName>
    <alternativeName>
        <fullName evidence="15">Polydeoxyribonucleotide synthase [NAD(+)]</fullName>
    </alternativeName>
</protein>
<dbReference type="SMART" id="SM00292">
    <property type="entry name" value="BRCT"/>
    <property type="match status" value="1"/>
</dbReference>
<evidence type="ECO:0000256" key="13">
    <source>
        <dbReference type="ARBA" id="ARBA00034005"/>
    </source>
</evidence>
<dbReference type="GO" id="GO:0003911">
    <property type="term" value="F:DNA ligase (NAD+) activity"/>
    <property type="evidence" value="ECO:0007669"/>
    <property type="project" value="UniProtKB-UniRule"/>
</dbReference>
<dbReference type="CDD" id="cd00114">
    <property type="entry name" value="LIGANc"/>
    <property type="match status" value="1"/>
</dbReference>
<evidence type="ECO:0000256" key="8">
    <source>
        <dbReference type="ARBA" id="ARBA00022833"/>
    </source>
</evidence>
<keyword evidence="6 15" id="KW-0479">Metal-binding</keyword>
<dbReference type="SMART" id="SM00532">
    <property type="entry name" value="LIGANc"/>
    <property type="match status" value="1"/>
</dbReference>
<keyword evidence="5 15" id="KW-0235">DNA replication</keyword>
<feature type="binding site" evidence="15">
    <location>
        <position position="278"/>
    </location>
    <ligand>
        <name>NAD(+)</name>
        <dbReference type="ChEBI" id="CHEBI:57540"/>
    </ligand>
</feature>
<dbReference type="PROSITE" id="PS01055">
    <property type="entry name" value="DNA_LIGASE_N1"/>
    <property type="match status" value="1"/>
</dbReference>
<dbReference type="FunFam" id="1.10.150.20:FF:000007">
    <property type="entry name" value="DNA ligase"/>
    <property type="match status" value="1"/>
</dbReference>
<evidence type="ECO:0000256" key="10">
    <source>
        <dbReference type="ARBA" id="ARBA00023027"/>
    </source>
</evidence>
<evidence type="ECO:0000256" key="15">
    <source>
        <dbReference type="HAMAP-Rule" id="MF_01588"/>
    </source>
</evidence>
<evidence type="ECO:0000256" key="4">
    <source>
        <dbReference type="ARBA" id="ARBA00022598"/>
    </source>
</evidence>
<dbReference type="FunFam" id="1.10.287.610:FF:000002">
    <property type="entry name" value="DNA ligase"/>
    <property type="match status" value="1"/>
</dbReference>
<dbReference type="PANTHER" id="PTHR23389:SF9">
    <property type="entry name" value="DNA LIGASE"/>
    <property type="match status" value="1"/>
</dbReference>
<dbReference type="SUPFAM" id="SSF56091">
    <property type="entry name" value="DNA ligase/mRNA capping enzyme, catalytic domain"/>
    <property type="match status" value="1"/>
</dbReference>
<dbReference type="InterPro" id="IPR013839">
    <property type="entry name" value="DNAligase_adenylation"/>
</dbReference>
<dbReference type="Pfam" id="PF03120">
    <property type="entry name" value="OB_DNA_ligase"/>
    <property type="match status" value="1"/>
</dbReference>
<dbReference type="FunFam" id="1.10.150.20:FF:000006">
    <property type="entry name" value="DNA ligase"/>
    <property type="match status" value="1"/>
</dbReference>
<gene>
    <name evidence="15 18" type="primary">ligA</name>
    <name evidence="18" type="ORF">SAMEA2796747_01479</name>
</gene>
<feature type="binding site" evidence="15">
    <location>
        <position position="107"/>
    </location>
    <ligand>
        <name>NAD(+)</name>
        <dbReference type="ChEBI" id="CHEBI:57540"/>
    </ligand>
</feature>
<dbReference type="PIRSF" id="PIRSF001604">
    <property type="entry name" value="LigA"/>
    <property type="match status" value="1"/>
</dbReference>
<feature type="binding site" evidence="15">
    <location>
        <begin position="29"/>
        <end position="33"/>
    </location>
    <ligand>
        <name>NAD(+)</name>
        <dbReference type="ChEBI" id="CHEBI:57540"/>
    </ligand>
</feature>
<dbReference type="PANTHER" id="PTHR23389">
    <property type="entry name" value="CHROMOSOME TRANSMISSION FIDELITY FACTOR 18"/>
    <property type="match status" value="1"/>
</dbReference>
<dbReference type="FunFam" id="2.40.50.140:FF:000012">
    <property type="entry name" value="DNA ligase"/>
    <property type="match status" value="1"/>
</dbReference>
<dbReference type="SMART" id="SM00278">
    <property type="entry name" value="HhH1"/>
    <property type="match status" value="2"/>
</dbReference>
<dbReference type="Gene3D" id="1.10.287.610">
    <property type="entry name" value="Helix hairpin bin"/>
    <property type="match status" value="1"/>
</dbReference>
<dbReference type="PROSITE" id="PS01056">
    <property type="entry name" value="DNA_LIGASE_N2"/>
    <property type="match status" value="1"/>
</dbReference>
<dbReference type="EMBL" id="CAATGJ010000008">
    <property type="protein sequence ID" value="VNP48737.1"/>
    <property type="molecule type" value="Genomic_DNA"/>
</dbReference>
<dbReference type="RefSeq" id="WP_001042565.1">
    <property type="nucleotide sequence ID" value="NZ_CFLY02000060.1"/>
</dbReference>
<keyword evidence="7 15" id="KW-0227">DNA damage</keyword>
<feature type="binding site" evidence="15">
    <location>
        <position position="398"/>
    </location>
    <ligand>
        <name>Zn(2+)</name>
        <dbReference type="ChEBI" id="CHEBI:29105"/>
    </ligand>
</feature>